<keyword evidence="3" id="KW-1185">Reference proteome</keyword>
<proteinExistence type="predicted"/>
<name>A0AAV5IEN6_9ROSI</name>
<feature type="region of interest" description="Disordered" evidence="1">
    <location>
        <begin position="33"/>
        <end position="57"/>
    </location>
</feature>
<dbReference type="Proteomes" id="UP001054252">
    <property type="component" value="Unassembled WGS sequence"/>
</dbReference>
<organism evidence="2 3">
    <name type="scientific">Rubroshorea leprosula</name>
    <dbReference type="NCBI Taxonomy" id="152421"/>
    <lineage>
        <taxon>Eukaryota</taxon>
        <taxon>Viridiplantae</taxon>
        <taxon>Streptophyta</taxon>
        <taxon>Embryophyta</taxon>
        <taxon>Tracheophyta</taxon>
        <taxon>Spermatophyta</taxon>
        <taxon>Magnoliopsida</taxon>
        <taxon>eudicotyledons</taxon>
        <taxon>Gunneridae</taxon>
        <taxon>Pentapetalae</taxon>
        <taxon>rosids</taxon>
        <taxon>malvids</taxon>
        <taxon>Malvales</taxon>
        <taxon>Dipterocarpaceae</taxon>
        <taxon>Rubroshorea</taxon>
    </lineage>
</organism>
<evidence type="ECO:0000313" key="3">
    <source>
        <dbReference type="Proteomes" id="UP001054252"/>
    </source>
</evidence>
<accession>A0AAV5IEN6</accession>
<evidence type="ECO:0000313" key="2">
    <source>
        <dbReference type="EMBL" id="GKU96126.1"/>
    </source>
</evidence>
<sequence length="57" mass="6212">MDCFSIAEGSPTFKYKLLSCNFLTVVAIAHNTHHHSPSTDPTSIAPVPLFTRRHGGC</sequence>
<evidence type="ECO:0000256" key="1">
    <source>
        <dbReference type="SAM" id="MobiDB-lite"/>
    </source>
</evidence>
<reference evidence="2 3" key="1">
    <citation type="journal article" date="2021" name="Commun. Biol.">
        <title>The genome of Shorea leprosula (Dipterocarpaceae) highlights the ecological relevance of drought in aseasonal tropical rainforests.</title>
        <authorList>
            <person name="Ng K.K.S."/>
            <person name="Kobayashi M.J."/>
            <person name="Fawcett J.A."/>
            <person name="Hatakeyama M."/>
            <person name="Paape T."/>
            <person name="Ng C.H."/>
            <person name="Ang C.C."/>
            <person name="Tnah L.H."/>
            <person name="Lee C.T."/>
            <person name="Nishiyama T."/>
            <person name="Sese J."/>
            <person name="O'Brien M.J."/>
            <person name="Copetti D."/>
            <person name="Mohd Noor M.I."/>
            <person name="Ong R.C."/>
            <person name="Putra M."/>
            <person name="Sireger I.Z."/>
            <person name="Indrioko S."/>
            <person name="Kosugi Y."/>
            <person name="Izuno A."/>
            <person name="Isagi Y."/>
            <person name="Lee S.L."/>
            <person name="Shimizu K.K."/>
        </authorList>
    </citation>
    <scope>NUCLEOTIDE SEQUENCE [LARGE SCALE GENOMIC DNA]</scope>
    <source>
        <strain evidence="2">214</strain>
    </source>
</reference>
<comment type="caution">
    <text evidence="2">The sequence shown here is derived from an EMBL/GenBank/DDBJ whole genome shotgun (WGS) entry which is preliminary data.</text>
</comment>
<gene>
    <name evidence="2" type="ORF">SLEP1_g9396</name>
</gene>
<dbReference type="EMBL" id="BPVZ01000009">
    <property type="protein sequence ID" value="GKU96126.1"/>
    <property type="molecule type" value="Genomic_DNA"/>
</dbReference>
<protein>
    <submittedName>
        <fullName evidence="2">Uncharacterized protein</fullName>
    </submittedName>
</protein>
<dbReference type="AlphaFoldDB" id="A0AAV5IEN6"/>